<dbReference type="PANTHER" id="PTHR31964">
    <property type="entry name" value="ADENINE NUCLEOTIDE ALPHA HYDROLASES-LIKE SUPERFAMILY PROTEIN"/>
    <property type="match status" value="1"/>
</dbReference>
<comment type="caution">
    <text evidence="3">The sequence shown here is derived from an EMBL/GenBank/DDBJ whole genome shotgun (WGS) entry which is preliminary data.</text>
</comment>
<evidence type="ECO:0000313" key="4">
    <source>
        <dbReference type="Proteomes" id="UP001373496"/>
    </source>
</evidence>
<feature type="domain" description="UspA" evidence="2">
    <location>
        <begin position="22"/>
        <end position="163"/>
    </location>
</feature>
<dbReference type="RefSeq" id="WP_225235943.1">
    <property type="nucleotide sequence ID" value="NZ_JBAPLV010000009.1"/>
</dbReference>
<dbReference type="Pfam" id="PF00582">
    <property type="entry name" value="Usp"/>
    <property type="match status" value="2"/>
</dbReference>
<evidence type="ECO:0000256" key="1">
    <source>
        <dbReference type="ARBA" id="ARBA00008791"/>
    </source>
</evidence>
<name>A0ABU8E5P8_9ACTN</name>
<evidence type="ECO:0000259" key="2">
    <source>
        <dbReference type="Pfam" id="PF00582"/>
    </source>
</evidence>
<comment type="similarity">
    <text evidence="1">Belongs to the universal stress protein A family.</text>
</comment>
<dbReference type="EMBL" id="JBAPLV010000009">
    <property type="protein sequence ID" value="MEI4278860.1"/>
    <property type="molecule type" value="Genomic_DNA"/>
</dbReference>
<sequence length="339" mass="34648">MAAAPRHRHADPTTDLVTPPQVLVGVDGSTGSRAAVRWALHWAARHAAEVQVVAAYPAVGSMGWLAMGEVTDLSALDALHDDTWSAARETVDQVREEDAALLSVPVAIHVEPGPPAELLVHRSHDADLMVVGTRGRGYAASAVLGSVALHCVSSSACPVVVVPEPGGWADPGPGTVVVAGVDGSERSAAAVAWAMEEAGPRGQVTAVRAYGVADLWFDQYAAVAPTPAERDAAELAALEQGLTTLLQATRGEHADVHRLAVGGEAGPALVDQAAGADLLVVASRGRGEFRGLLLGSVALHCVLHAPCPVLVVRPTNRSWAPGRLRADGVVGAVGAGAPG</sequence>
<dbReference type="Proteomes" id="UP001373496">
    <property type="component" value="Unassembled WGS sequence"/>
</dbReference>
<gene>
    <name evidence="3" type="ORF">UXQ13_10315</name>
</gene>
<dbReference type="PRINTS" id="PR01438">
    <property type="entry name" value="UNVRSLSTRESS"/>
</dbReference>
<keyword evidence="4" id="KW-1185">Reference proteome</keyword>
<evidence type="ECO:0000313" key="3">
    <source>
        <dbReference type="EMBL" id="MEI4278860.1"/>
    </source>
</evidence>
<reference evidence="3 4" key="1">
    <citation type="submission" date="2024-03" db="EMBL/GenBank/DDBJ databases">
        <title>Draft genome sequence of Klenkia terrae.</title>
        <authorList>
            <person name="Duangmal K."/>
            <person name="Chantavorakit T."/>
        </authorList>
    </citation>
    <scope>NUCLEOTIDE SEQUENCE [LARGE SCALE GENOMIC DNA]</scope>
    <source>
        <strain evidence="3 4">JCM 17786</strain>
    </source>
</reference>
<organism evidence="3 4">
    <name type="scientific">Klenkia terrae</name>
    <dbReference type="NCBI Taxonomy" id="1052259"/>
    <lineage>
        <taxon>Bacteria</taxon>
        <taxon>Bacillati</taxon>
        <taxon>Actinomycetota</taxon>
        <taxon>Actinomycetes</taxon>
        <taxon>Geodermatophilales</taxon>
        <taxon>Geodermatophilaceae</taxon>
        <taxon>Klenkia</taxon>
    </lineage>
</organism>
<feature type="domain" description="UspA" evidence="2">
    <location>
        <begin position="177"/>
        <end position="313"/>
    </location>
</feature>
<accession>A0ABU8E5P8</accession>
<dbReference type="PANTHER" id="PTHR31964:SF113">
    <property type="entry name" value="USPA DOMAIN-CONTAINING PROTEIN"/>
    <property type="match status" value="1"/>
</dbReference>
<dbReference type="InterPro" id="IPR014729">
    <property type="entry name" value="Rossmann-like_a/b/a_fold"/>
</dbReference>
<dbReference type="SUPFAM" id="SSF52402">
    <property type="entry name" value="Adenine nucleotide alpha hydrolases-like"/>
    <property type="match status" value="2"/>
</dbReference>
<dbReference type="InterPro" id="IPR006015">
    <property type="entry name" value="Universal_stress_UspA"/>
</dbReference>
<proteinExistence type="inferred from homology"/>
<dbReference type="Gene3D" id="3.40.50.620">
    <property type="entry name" value="HUPs"/>
    <property type="match status" value="2"/>
</dbReference>
<dbReference type="CDD" id="cd23659">
    <property type="entry name" value="USP_At3g01520-like"/>
    <property type="match status" value="2"/>
</dbReference>
<protein>
    <submittedName>
        <fullName evidence="3">Universal stress protein</fullName>
    </submittedName>
</protein>
<dbReference type="InterPro" id="IPR006016">
    <property type="entry name" value="UspA"/>
</dbReference>